<feature type="domain" description="Amino acid permease/ SLC12A" evidence="9">
    <location>
        <begin position="89"/>
        <end position="549"/>
    </location>
</feature>
<keyword evidence="6 8" id="KW-1133">Transmembrane helix</keyword>
<feature type="transmembrane region" description="Helical" evidence="8">
    <location>
        <begin position="312"/>
        <end position="333"/>
    </location>
</feature>
<dbReference type="InterPro" id="IPR004840">
    <property type="entry name" value="Amino_acid_permease_CS"/>
</dbReference>
<evidence type="ECO:0000313" key="10">
    <source>
        <dbReference type="EMBL" id="KAK2629889.1"/>
    </source>
</evidence>
<evidence type="ECO:0000259" key="9">
    <source>
        <dbReference type="Pfam" id="PF00324"/>
    </source>
</evidence>
<dbReference type="FunFam" id="1.20.1740.10:FF:000017">
    <property type="entry name" value="Amino acid permease"/>
    <property type="match status" value="1"/>
</dbReference>
<name>A0AAD9T768_9HELO</name>
<feature type="transmembrane region" description="Helical" evidence="8">
    <location>
        <begin position="226"/>
        <end position="245"/>
    </location>
</feature>
<dbReference type="Pfam" id="PF00324">
    <property type="entry name" value="AA_permease"/>
    <property type="match status" value="1"/>
</dbReference>
<evidence type="ECO:0000313" key="11">
    <source>
        <dbReference type="Proteomes" id="UP001285354"/>
    </source>
</evidence>
<dbReference type="Proteomes" id="UP001285354">
    <property type="component" value="Unassembled WGS sequence"/>
</dbReference>
<keyword evidence="2" id="KW-0813">Transport</keyword>
<feature type="transmembrane region" description="Helical" evidence="8">
    <location>
        <begin position="410"/>
        <end position="428"/>
    </location>
</feature>
<feature type="transmembrane region" description="Helical" evidence="8">
    <location>
        <begin position="117"/>
        <end position="137"/>
    </location>
</feature>
<sequence length="592" mass="64472">MFGLRKTDAGFEEMETSKRYNPSTPQVTPRLAMPAGVKRIPTKAFDSFRAAPSPGFAAAIGENGRSFNQQAAAYNTANSLLLRKLKGRHLQMIAIGGSIGTGLFIGSGTSLATGGPASLLLAFLMIGACMFSVVQALGEMAVTFPVAGSFSAYATRFIDPAWGFAMGWNYAIQWAFAMPLEVMAAEVTLEYWERDFPQWAAITIILLLIVAINVSGIKMYGEAEYTFSILKITAVIGFIILGAVINCGGTQDSGYIGGKYWREPGAFHNGFKGFCNILVTAGFSFSGTELVGLAAAETYNPSKALPTAMKQVFWRIALFYIVSVLIVGLLVPYTDSRLLARNSVDATASPFIIAIETAGIEGLDSVMNAVVLIAVLSVANSSMFGSTRTLQALAEQGQAPRILAYVDRKGRPLVAIGTCSVIGLLSYLRMSPIAGQAFTWLIALGGLASIFTWCSICYAHIQFRRAWKLQGNLPSDLIYQSPIGVGGSYFGMALLMSILAAQFWVAILPVHSSSVRTTAARASDFFEAYLALPVVMGFYAFYKIWFRTSWVRVQDIDLQTGRNEFEGAHMRMQVEDNRKEWPMWKKVYKTMC</sequence>
<keyword evidence="3" id="KW-1003">Cell membrane</keyword>
<dbReference type="PIRSF" id="PIRSF006060">
    <property type="entry name" value="AA_transporter"/>
    <property type="match status" value="1"/>
</dbReference>
<comment type="subcellular location">
    <subcellularLocation>
        <location evidence="1">Cell membrane</location>
        <topology evidence="1">Multi-pass membrane protein</topology>
    </subcellularLocation>
</comment>
<evidence type="ECO:0000256" key="4">
    <source>
        <dbReference type="ARBA" id="ARBA00022692"/>
    </source>
</evidence>
<dbReference type="GO" id="GO:0005886">
    <property type="term" value="C:plasma membrane"/>
    <property type="evidence" value="ECO:0007669"/>
    <property type="project" value="UniProtKB-SubCell"/>
</dbReference>
<evidence type="ECO:0000256" key="8">
    <source>
        <dbReference type="SAM" id="Phobius"/>
    </source>
</evidence>
<dbReference type="PANTHER" id="PTHR43341">
    <property type="entry name" value="AMINO ACID PERMEASE"/>
    <property type="match status" value="1"/>
</dbReference>
<protein>
    <recommendedName>
        <fullName evidence="9">Amino acid permease/ SLC12A domain-containing protein</fullName>
    </recommendedName>
</protein>
<gene>
    <name evidence="10" type="ORF">QTJ16_000709</name>
</gene>
<proteinExistence type="predicted"/>
<dbReference type="EMBL" id="JAUBYV010000001">
    <property type="protein sequence ID" value="KAK2629889.1"/>
    <property type="molecule type" value="Genomic_DNA"/>
</dbReference>
<feature type="transmembrane region" description="Helical" evidence="8">
    <location>
        <begin position="482"/>
        <end position="505"/>
    </location>
</feature>
<evidence type="ECO:0000256" key="2">
    <source>
        <dbReference type="ARBA" id="ARBA00022448"/>
    </source>
</evidence>
<dbReference type="Gene3D" id="1.20.1740.10">
    <property type="entry name" value="Amino acid/polyamine transporter I"/>
    <property type="match status" value="1"/>
</dbReference>
<accession>A0AAD9T768</accession>
<evidence type="ECO:0000256" key="1">
    <source>
        <dbReference type="ARBA" id="ARBA00004651"/>
    </source>
</evidence>
<feature type="transmembrane region" description="Helical" evidence="8">
    <location>
        <begin position="440"/>
        <end position="461"/>
    </location>
</feature>
<evidence type="ECO:0000256" key="6">
    <source>
        <dbReference type="ARBA" id="ARBA00022989"/>
    </source>
</evidence>
<dbReference type="InterPro" id="IPR004841">
    <property type="entry name" value="AA-permease/SLC12A_dom"/>
</dbReference>
<evidence type="ECO:0000256" key="3">
    <source>
        <dbReference type="ARBA" id="ARBA00022475"/>
    </source>
</evidence>
<dbReference type="GO" id="GO:0015171">
    <property type="term" value="F:amino acid transmembrane transporter activity"/>
    <property type="evidence" value="ECO:0007669"/>
    <property type="project" value="TreeGrafter"/>
</dbReference>
<keyword evidence="7 8" id="KW-0472">Membrane</keyword>
<keyword evidence="5" id="KW-0029">Amino-acid transport</keyword>
<comment type="caution">
    <text evidence="10">The sequence shown here is derived from an EMBL/GenBank/DDBJ whole genome shotgun (WGS) entry which is preliminary data.</text>
</comment>
<feature type="transmembrane region" description="Helical" evidence="8">
    <location>
        <begin position="157"/>
        <end position="176"/>
    </location>
</feature>
<evidence type="ECO:0000256" key="5">
    <source>
        <dbReference type="ARBA" id="ARBA00022970"/>
    </source>
</evidence>
<organism evidence="10 11">
    <name type="scientific">Diplocarpon rosae</name>
    <dbReference type="NCBI Taxonomy" id="946125"/>
    <lineage>
        <taxon>Eukaryota</taxon>
        <taxon>Fungi</taxon>
        <taxon>Dikarya</taxon>
        <taxon>Ascomycota</taxon>
        <taxon>Pezizomycotina</taxon>
        <taxon>Leotiomycetes</taxon>
        <taxon>Helotiales</taxon>
        <taxon>Drepanopezizaceae</taxon>
        <taxon>Diplocarpon</taxon>
    </lineage>
</organism>
<evidence type="ECO:0000256" key="7">
    <source>
        <dbReference type="ARBA" id="ARBA00023136"/>
    </source>
</evidence>
<dbReference type="PROSITE" id="PS00218">
    <property type="entry name" value="AMINO_ACID_PERMEASE_1"/>
    <property type="match status" value="1"/>
</dbReference>
<dbReference type="AlphaFoldDB" id="A0AAD9T768"/>
<reference evidence="10" key="1">
    <citation type="submission" date="2023-06" db="EMBL/GenBank/DDBJ databases">
        <title>Draft genome of Marssonina rosae.</title>
        <authorList>
            <person name="Cheng Q."/>
        </authorList>
    </citation>
    <scope>NUCLEOTIDE SEQUENCE</scope>
    <source>
        <strain evidence="10">R4</strain>
    </source>
</reference>
<feature type="transmembrane region" description="Helical" evidence="8">
    <location>
        <begin position="196"/>
        <end position="214"/>
    </location>
</feature>
<dbReference type="InterPro" id="IPR004762">
    <property type="entry name" value="Amino_acid_permease_fungi"/>
</dbReference>
<feature type="transmembrane region" description="Helical" evidence="8">
    <location>
        <begin position="92"/>
        <end position="111"/>
    </location>
</feature>
<feature type="transmembrane region" description="Helical" evidence="8">
    <location>
        <begin position="525"/>
        <end position="542"/>
    </location>
</feature>
<dbReference type="InterPro" id="IPR050524">
    <property type="entry name" value="APC_YAT"/>
</dbReference>
<dbReference type="PANTHER" id="PTHR43341:SF1">
    <property type="entry name" value="GENERAL AMINO-ACID PERMEASE GAP1"/>
    <property type="match status" value="1"/>
</dbReference>
<keyword evidence="4 8" id="KW-0812">Transmembrane</keyword>
<keyword evidence="11" id="KW-1185">Reference proteome</keyword>
<dbReference type="NCBIfam" id="TIGR00913">
    <property type="entry name" value="2A0310"/>
    <property type="match status" value="1"/>
</dbReference>